<organism evidence="3 4">
    <name type="scientific">Neurospora tetrasperma (strain FGSC 2508 / ATCC MYA-4615 / P0657)</name>
    <dbReference type="NCBI Taxonomy" id="510951"/>
    <lineage>
        <taxon>Eukaryota</taxon>
        <taxon>Fungi</taxon>
        <taxon>Dikarya</taxon>
        <taxon>Ascomycota</taxon>
        <taxon>Pezizomycotina</taxon>
        <taxon>Sordariomycetes</taxon>
        <taxon>Sordariomycetidae</taxon>
        <taxon>Sordariales</taxon>
        <taxon>Sordariaceae</taxon>
        <taxon>Neurospora</taxon>
    </lineage>
</organism>
<feature type="region of interest" description="Disordered" evidence="1">
    <location>
        <begin position="69"/>
        <end position="137"/>
    </location>
</feature>
<evidence type="ECO:0000313" key="3">
    <source>
        <dbReference type="EMBL" id="EGO61607.1"/>
    </source>
</evidence>
<keyword evidence="4" id="KW-1185">Reference proteome</keyword>
<accession>F8MEC5</accession>
<evidence type="ECO:0000313" key="4">
    <source>
        <dbReference type="Proteomes" id="UP000008065"/>
    </source>
</evidence>
<feature type="compositionally biased region" description="Polar residues" evidence="1">
    <location>
        <begin position="1"/>
        <end position="14"/>
    </location>
</feature>
<keyword evidence="2" id="KW-0472">Membrane</keyword>
<feature type="compositionally biased region" description="Basic and acidic residues" evidence="1">
    <location>
        <begin position="33"/>
        <end position="47"/>
    </location>
</feature>
<gene>
    <name evidence="3" type="ORF">NEUTE1DRAFT_98691</name>
</gene>
<name>F8MEC5_NEUT8</name>
<dbReference type="GeneID" id="20831874"/>
<keyword evidence="2" id="KW-0812">Transmembrane</keyword>
<feature type="transmembrane region" description="Helical" evidence="2">
    <location>
        <begin position="311"/>
        <end position="337"/>
    </location>
</feature>
<evidence type="ECO:0000256" key="1">
    <source>
        <dbReference type="SAM" id="MobiDB-lite"/>
    </source>
</evidence>
<evidence type="ECO:0000256" key="2">
    <source>
        <dbReference type="SAM" id="Phobius"/>
    </source>
</evidence>
<dbReference type="OrthoDB" id="10417829at2759"/>
<keyword evidence="2" id="KW-1133">Transmembrane helix</keyword>
<sequence length="340" mass="37346">MEFSTDSTSPQKESFQPKEEDAMGEGPAGESGEDTHLQEESFSHGPEDEIYMENSPVVERAPAAVEETTVTNKAYEPSVTEWSPIAEGSPIGDGEGSPIVKESPDVEWSPISEKEPVLEGEAVEERASSPSIETPYYHVDTPPIAEKASPIIEKAPVIEEPLVVTMPTVVNKPFDLAMTPVEKRTYFMEAAPPVVEKVQPIVEKTPSPGKAHATEETHIVSKKPVMEKKATAEKKTPVVQKTQVVGKASATKETPFVNKVRVPIMQKVPVLLETTVSKMAPFVEKFRKEIRALQNYQEAPSAAEPAATMSVLFLFVLYITLFTLIFRLNASSVLLFLPRL</sequence>
<feature type="region of interest" description="Disordered" evidence="1">
    <location>
        <begin position="1"/>
        <end position="53"/>
    </location>
</feature>
<feature type="compositionally biased region" description="Basic and acidic residues" evidence="1">
    <location>
        <begin position="112"/>
        <end position="127"/>
    </location>
</feature>
<dbReference type="VEuPathDB" id="FungiDB:NEUTE1DRAFT_98691"/>
<dbReference type="HOGENOM" id="CLU_816607_0_0_1"/>
<protein>
    <submittedName>
        <fullName evidence="3">Uncharacterized protein</fullName>
    </submittedName>
</protein>
<reference evidence="4" key="1">
    <citation type="journal article" date="2011" name="Genetics">
        <title>Massive changes in genome architecture accompany the transition to self-fertility in the filamentous fungus Neurospora tetrasperma.</title>
        <authorList>
            <person name="Ellison C.E."/>
            <person name="Stajich J.E."/>
            <person name="Jacobson D.J."/>
            <person name="Natvig D.O."/>
            <person name="Lapidus A."/>
            <person name="Foster B."/>
            <person name="Aerts A."/>
            <person name="Riley R."/>
            <person name="Lindquist E.A."/>
            <person name="Grigoriev I.V."/>
            <person name="Taylor J.W."/>
        </authorList>
    </citation>
    <scope>NUCLEOTIDE SEQUENCE [LARGE SCALE GENOMIC DNA]</scope>
    <source>
        <strain evidence="4">FGSC 2508 / P0657</strain>
    </source>
</reference>
<dbReference type="EMBL" id="GL891302">
    <property type="protein sequence ID" value="EGO61607.1"/>
    <property type="molecule type" value="Genomic_DNA"/>
</dbReference>
<dbReference type="KEGG" id="nte:NEUTE1DRAFT98691"/>
<dbReference type="AlphaFoldDB" id="F8MEC5"/>
<dbReference type="Proteomes" id="UP000008065">
    <property type="component" value="Unassembled WGS sequence"/>
</dbReference>
<dbReference type="RefSeq" id="XP_009848621.1">
    <property type="nucleotide sequence ID" value="XM_009850319.1"/>
</dbReference>
<proteinExistence type="predicted"/>